<dbReference type="PANTHER" id="PTHR43791:SF46">
    <property type="entry name" value="MAJOR FACILITATOR SUPERFAMILY (MFS) PROFILE DOMAIN-CONTAINING PROTEIN-RELATED"/>
    <property type="match status" value="1"/>
</dbReference>
<protein>
    <submittedName>
        <fullName evidence="9">Mfs transporter like protein</fullName>
    </submittedName>
</protein>
<evidence type="ECO:0000313" key="10">
    <source>
        <dbReference type="Proteomes" id="UP000033647"/>
    </source>
</evidence>
<dbReference type="AlphaFoldDB" id="A0A0F4G6W9"/>
<evidence type="ECO:0000256" key="6">
    <source>
        <dbReference type="SAM" id="MobiDB-lite"/>
    </source>
</evidence>
<feature type="transmembrane region" description="Helical" evidence="7">
    <location>
        <begin position="109"/>
        <end position="130"/>
    </location>
</feature>
<evidence type="ECO:0000256" key="4">
    <source>
        <dbReference type="ARBA" id="ARBA00022989"/>
    </source>
</evidence>
<name>A0A0F4G6W9_9PEZI</name>
<keyword evidence="3 7" id="KW-0812">Transmembrane</keyword>
<keyword evidence="5 7" id="KW-0472">Membrane</keyword>
<dbReference type="InterPro" id="IPR020846">
    <property type="entry name" value="MFS_dom"/>
</dbReference>
<feature type="transmembrane region" description="Helical" evidence="7">
    <location>
        <begin position="197"/>
        <end position="218"/>
    </location>
</feature>
<dbReference type="OrthoDB" id="2985014at2759"/>
<feature type="transmembrane region" description="Helical" evidence="7">
    <location>
        <begin position="341"/>
        <end position="358"/>
    </location>
</feature>
<keyword evidence="10" id="KW-1185">Reference proteome</keyword>
<dbReference type="GO" id="GO:0022857">
    <property type="term" value="F:transmembrane transporter activity"/>
    <property type="evidence" value="ECO:0007669"/>
    <property type="project" value="InterPro"/>
</dbReference>
<gene>
    <name evidence="9" type="ORF">TI39_contig5824g00029</name>
</gene>
<dbReference type="PROSITE" id="PS50850">
    <property type="entry name" value="MFS"/>
    <property type="match status" value="1"/>
</dbReference>
<reference evidence="9 10" key="1">
    <citation type="submission" date="2015-03" db="EMBL/GenBank/DDBJ databases">
        <title>RNA-seq based gene annotation and comparative genomics of four Zymoseptoria species reveal species-specific pathogenicity related genes and transposable element activity.</title>
        <authorList>
            <person name="Grandaubert J."/>
            <person name="Bhattacharyya A."/>
            <person name="Stukenbrock E.H."/>
        </authorList>
    </citation>
    <scope>NUCLEOTIDE SEQUENCE [LARGE SCALE GENOMIC DNA]</scope>
    <source>
        <strain evidence="9 10">Zb18110</strain>
    </source>
</reference>
<dbReference type="InterPro" id="IPR011701">
    <property type="entry name" value="MFS"/>
</dbReference>
<evidence type="ECO:0000256" key="3">
    <source>
        <dbReference type="ARBA" id="ARBA00022692"/>
    </source>
</evidence>
<proteinExistence type="predicted"/>
<organism evidence="9 10">
    <name type="scientific">Zymoseptoria brevis</name>
    <dbReference type="NCBI Taxonomy" id="1047168"/>
    <lineage>
        <taxon>Eukaryota</taxon>
        <taxon>Fungi</taxon>
        <taxon>Dikarya</taxon>
        <taxon>Ascomycota</taxon>
        <taxon>Pezizomycotina</taxon>
        <taxon>Dothideomycetes</taxon>
        <taxon>Dothideomycetidae</taxon>
        <taxon>Mycosphaerellales</taxon>
        <taxon>Mycosphaerellaceae</taxon>
        <taxon>Zymoseptoria</taxon>
    </lineage>
</organism>
<feature type="transmembrane region" description="Helical" evidence="7">
    <location>
        <begin position="230"/>
        <end position="252"/>
    </location>
</feature>
<evidence type="ECO:0000256" key="2">
    <source>
        <dbReference type="ARBA" id="ARBA00022448"/>
    </source>
</evidence>
<dbReference type="InterPro" id="IPR036259">
    <property type="entry name" value="MFS_trans_sf"/>
</dbReference>
<dbReference type="Pfam" id="PF07690">
    <property type="entry name" value="MFS_1"/>
    <property type="match status" value="1"/>
</dbReference>
<accession>A0A0F4G6W9</accession>
<feature type="transmembrane region" description="Helical" evidence="7">
    <location>
        <begin position="301"/>
        <end position="321"/>
    </location>
</feature>
<feature type="region of interest" description="Disordered" evidence="6">
    <location>
        <begin position="1"/>
        <end position="22"/>
    </location>
</feature>
<feature type="transmembrane region" description="Helical" evidence="7">
    <location>
        <begin position="426"/>
        <end position="447"/>
    </location>
</feature>
<feature type="transmembrane region" description="Helical" evidence="7">
    <location>
        <begin position="137"/>
        <end position="155"/>
    </location>
</feature>
<feature type="transmembrane region" description="Helical" evidence="7">
    <location>
        <begin position="391"/>
        <end position="414"/>
    </location>
</feature>
<feature type="transmembrane region" description="Helical" evidence="7">
    <location>
        <begin position="167"/>
        <end position="185"/>
    </location>
</feature>
<dbReference type="EMBL" id="LAFY01005779">
    <property type="protein sequence ID" value="KJX92782.1"/>
    <property type="molecule type" value="Genomic_DNA"/>
</dbReference>
<dbReference type="SUPFAM" id="SSF103473">
    <property type="entry name" value="MFS general substrate transporter"/>
    <property type="match status" value="1"/>
</dbReference>
<keyword evidence="4 7" id="KW-1133">Transmembrane helix</keyword>
<comment type="subcellular location">
    <subcellularLocation>
        <location evidence="1">Membrane</location>
        <topology evidence="1">Multi-pass membrane protein</topology>
    </subcellularLocation>
</comment>
<keyword evidence="2" id="KW-0813">Transport</keyword>
<feature type="transmembrane region" description="Helical" evidence="7">
    <location>
        <begin position="69"/>
        <end position="89"/>
    </location>
</feature>
<evidence type="ECO:0000256" key="7">
    <source>
        <dbReference type="SAM" id="Phobius"/>
    </source>
</evidence>
<evidence type="ECO:0000313" key="9">
    <source>
        <dbReference type="EMBL" id="KJX92782.1"/>
    </source>
</evidence>
<evidence type="ECO:0000256" key="5">
    <source>
        <dbReference type="ARBA" id="ARBA00023136"/>
    </source>
</evidence>
<dbReference type="GO" id="GO:0005886">
    <property type="term" value="C:plasma membrane"/>
    <property type="evidence" value="ECO:0007669"/>
    <property type="project" value="TreeGrafter"/>
</dbReference>
<feature type="transmembrane region" description="Helical" evidence="7">
    <location>
        <begin position="453"/>
        <end position="478"/>
    </location>
</feature>
<feature type="transmembrane region" description="Helical" evidence="7">
    <location>
        <begin position="365"/>
        <end position="385"/>
    </location>
</feature>
<dbReference type="FunFam" id="1.20.1250.20:FF:000068">
    <property type="entry name" value="MFS general substrate transporter"/>
    <property type="match status" value="1"/>
</dbReference>
<evidence type="ECO:0000259" key="8">
    <source>
        <dbReference type="PROSITE" id="PS50850"/>
    </source>
</evidence>
<dbReference type="Gene3D" id="1.20.1250.20">
    <property type="entry name" value="MFS general substrate transporter like domains"/>
    <property type="match status" value="2"/>
</dbReference>
<evidence type="ECO:0000256" key="1">
    <source>
        <dbReference type="ARBA" id="ARBA00004141"/>
    </source>
</evidence>
<dbReference type="FunFam" id="1.20.1250.20:FF:000034">
    <property type="entry name" value="MFS general substrate transporter"/>
    <property type="match status" value="1"/>
</dbReference>
<feature type="domain" description="Major facilitator superfamily (MFS) profile" evidence="8">
    <location>
        <begin position="71"/>
        <end position="486"/>
    </location>
</feature>
<comment type="caution">
    <text evidence="9">The sequence shown here is derived from an EMBL/GenBank/DDBJ whole genome shotgun (WGS) entry which is preliminary data.</text>
</comment>
<sequence>MPSPFKAKQGVSPPSSVDQEHKQYQNYPGANDAYLVTGTSGYADDEFHPDQVICPPSTTERKLLMKIDLHIIPVLCILYLLAFLDRVNISNANVFGLSADLGLEGNQYNTALVIFFVPYVLLEIPSNLLLKKFKPHVWLSANMFMFGVVTLAQGFVTSYGGLLTTRFFLGVFETGMFPGCFYLIGMWYRRHEAQKRYTFFFSSTTLAGAFGGLLAAAIGKLDGKAGIRDWSWVFILEGLLTSLVAILFFFLIPSFPEQATWLTPAEKHYVAARLRIDQGKSALERSITAADVGRVFKDYKVVVAGFMYFGLIVPAYSYAYFAPGIIQTYGYGKIQTQLHSVPPWAAAFGFAMVLATVSDAAKHRFAFAVFSICVGITGFGILITVHDNNNLQYGALFLVTCGVYAAMPIIVCWFNMNLGGHHRRSVGSAWQVGFGNIGGIIAVYAFLPKDKPNYTPGFSICIAFTILSILACIVYGIACWTQNRQRERSVTDLNLTESEKTELGDLAPGYRYLL</sequence>
<dbReference type="Proteomes" id="UP000033647">
    <property type="component" value="Unassembled WGS sequence"/>
</dbReference>
<dbReference type="PANTHER" id="PTHR43791">
    <property type="entry name" value="PERMEASE-RELATED"/>
    <property type="match status" value="1"/>
</dbReference>